<keyword evidence="4 8" id="KW-0560">Oxidoreductase</keyword>
<evidence type="ECO:0000313" key="15">
    <source>
        <dbReference type="Proteomes" id="UP000529310"/>
    </source>
</evidence>
<keyword evidence="15" id="KW-1185">Reference proteome</keyword>
<dbReference type="PANTHER" id="PTHR42795">
    <property type="entry name" value="ALANINE DEHYDROGENASE"/>
    <property type="match status" value="1"/>
</dbReference>
<dbReference type="UniPathway" id="UPA00527">
    <property type="reaction ID" value="UER00585"/>
</dbReference>
<evidence type="ECO:0000256" key="11">
    <source>
        <dbReference type="PIRSR" id="PIRSR000183-3"/>
    </source>
</evidence>
<dbReference type="PIRSF" id="PIRSF000183">
    <property type="entry name" value="Alanine_dh"/>
    <property type="match status" value="1"/>
</dbReference>
<feature type="binding site" evidence="11">
    <location>
        <begin position="239"/>
        <end position="240"/>
    </location>
    <ligand>
        <name>NAD(+)</name>
        <dbReference type="ChEBI" id="CHEBI:57540"/>
    </ligand>
</feature>
<dbReference type="SMART" id="SM01003">
    <property type="entry name" value="AlaDh_PNT_N"/>
    <property type="match status" value="1"/>
</dbReference>
<dbReference type="RefSeq" id="WP_165141020.1">
    <property type="nucleotide sequence ID" value="NZ_CP049255.1"/>
</dbReference>
<dbReference type="CDD" id="cd05305">
    <property type="entry name" value="L-AlaDH"/>
    <property type="match status" value="1"/>
</dbReference>
<evidence type="ECO:0000256" key="1">
    <source>
        <dbReference type="ARBA" id="ARBA00005206"/>
    </source>
</evidence>
<dbReference type="PANTHER" id="PTHR42795:SF1">
    <property type="entry name" value="ALANINE DEHYDROGENASE"/>
    <property type="match status" value="1"/>
</dbReference>
<proteinExistence type="inferred from homology"/>
<reference evidence="14 15" key="1">
    <citation type="submission" date="2020-08" db="EMBL/GenBank/DDBJ databases">
        <title>Sequencing the genomes of 1000 actinobacteria strains.</title>
        <authorList>
            <person name="Klenk H.-P."/>
        </authorList>
    </citation>
    <scope>NUCLEOTIDE SEQUENCE [LARGE SCALE GENOMIC DNA]</scope>
    <source>
        <strain evidence="14 15">DSM 27099</strain>
    </source>
</reference>
<dbReference type="Proteomes" id="UP000529310">
    <property type="component" value="Unassembled WGS sequence"/>
</dbReference>
<dbReference type="AlphaFoldDB" id="A0A7W4YNJ8"/>
<accession>A0A7W4YNJ8</accession>
<dbReference type="InterPro" id="IPR036291">
    <property type="entry name" value="NAD(P)-bd_dom_sf"/>
</dbReference>
<feature type="binding site" evidence="11">
    <location>
        <begin position="298"/>
        <end position="301"/>
    </location>
    <ligand>
        <name>NAD(+)</name>
        <dbReference type="ChEBI" id="CHEBI:57540"/>
    </ligand>
</feature>
<feature type="domain" description="Alanine dehydrogenase/pyridine nucleotide transhydrogenase N-terminal" evidence="13">
    <location>
        <begin position="4"/>
        <end position="137"/>
    </location>
</feature>
<dbReference type="EC" id="1.4.1.1" evidence="3 8"/>
<dbReference type="Pfam" id="PF05222">
    <property type="entry name" value="AlaDh_PNT_N"/>
    <property type="match status" value="1"/>
</dbReference>
<name>A0A7W4YNJ8_9MICO</name>
<feature type="binding site" evidence="11">
    <location>
        <position position="220"/>
    </location>
    <ligand>
        <name>NAD(+)</name>
        <dbReference type="ChEBI" id="CHEBI:57540"/>
    </ligand>
</feature>
<dbReference type="GO" id="GO:0000286">
    <property type="term" value="F:alanine dehydrogenase activity"/>
    <property type="evidence" value="ECO:0007669"/>
    <property type="project" value="UniProtKB-UniRule"/>
</dbReference>
<comment type="caution">
    <text evidence="14">The sequence shown here is derived from an EMBL/GenBank/DDBJ whole genome shotgun (WGS) entry which is preliminary data.</text>
</comment>
<comment type="pathway">
    <text evidence="1 8">Amino-acid degradation; L-alanine degradation via dehydrogenase pathway; NH(3) and pyruvate from L-alanine: step 1/1.</text>
</comment>
<keyword evidence="5 8" id="KW-0520">NAD</keyword>
<dbReference type="InterPro" id="IPR007698">
    <property type="entry name" value="AlaDH/PNT_NAD(H)-bd"/>
</dbReference>
<comment type="function">
    <text evidence="8">Catalyzes the reversible reductive amination of pyruvate to L-alanine.</text>
</comment>
<evidence type="ECO:0000256" key="6">
    <source>
        <dbReference type="ARBA" id="ARBA00065528"/>
    </source>
</evidence>
<dbReference type="Gene3D" id="3.40.50.720">
    <property type="entry name" value="NAD(P)-binding Rossmann-like Domain"/>
    <property type="match status" value="2"/>
</dbReference>
<feature type="active site" description="Proton donor/acceptor" evidence="9">
    <location>
        <position position="96"/>
    </location>
</feature>
<dbReference type="PROSITE" id="PS00837">
    <property type="entry name" value="ALADH_PNT_2"/>
    <property type="match status" value="1"/>
</dbReference>
<feature type="active site" description="Proton donor/acceptor" evidence="9">
    <location>
        <position position="270"/>
    </location>
</feature>
<evidence type="ECO:0000313" key="14">
    <source>
        <dbReference type="EMBL" id="MBB2975761.1"/>
    </source>
</evidence>
<evidence type="ECO:0000256" key="7">
    <source>
        <dbReference type="ARBA" id="ARBA00072341"/>
    </source>
</evidence>
<dbReference type="Pfam" id="PF01262">
    <property type="entry name" value="AlaDh_PNT_C"/>
    <property type="match status" value="1"/>
</dbReference>
<dbReference type="InterPro" id="IPR007886">
    <property type="entry name" value="AlaDH/PNT_N"/>
</dbReference>
<dbReference type="SUPFAM" id="SSF51735">
    <property type="entry name" value="NAD(P)-binding Rossmann-fold domains"/>
    <property type="match status" value="1"/>
</dbReference>
<feature type="binding site" evidence="11">
    <location>
        <position position="203"/>
    </location>
    <ligand>
        <name>NAD(+)</name>
        <dbReference type="ChEBI" id="CHEBI:57540"/>
    </ligand>
</feature>
<evidence type="ECO:0000256" key="3">
    <source>
        <dbReference type="ARBA" id="ARBA00012897"/>
    </source>
</evidence>
<evidence type="ECO:0000256" key="4">
    <source>
        <dbReference type="ARBA" id="ARBA00023002"/>
    </source>
</evidence>
<organism evidence="14 15">
    <name type="scientific">Microbacterium endophyticum</name>
    <dbReference type="NCBI Taxonomy" id="1526412"/>
    <lineage>
        <taxon>Bacteria</taxon>
        <taxon>Bacillati</taxon>
        <taxon>Actinomycetota</taxon>
        <taxon>Actinomycetes</taxon>
        <taxon>Micrococcales</taxon>
        <taxon>Microbacteriaceae</taxon>
        <taxon>Microbacterium</taxon>
    </lineage>
</organism>
<evidence type="ECO:0000256" key="5">
    <source>
        <dbReference type="ARBA" id="ARBA00023027"/>
    </source>
</evidence>
<dbReference type="FunFam" id="3.40.50.720:FF:000049">
    <property type="entry name" value="Alanine dehydrogenase"/>
    <property type="match status" value="1"/>
</dbReference>
<sequence>MKIGIPTELKNSERRVAITPEGVDTLVRRGHDVLIEKGAGAGARLSDEAYLAAGAQVTASADEVWAHGDLLLKVKEPIAPEFARMRADQVLFTYLHLAASVECANALLQAGTTAIAYETVQTADRKLPLLAPMSEIAGRLAVLAGAHHLMSPMGGRGTLLGGIAGARAAKVVVLGGGVAGEHAIRNAVGMGADVTVLDLSLPRLRELQAEFGPALRTRVSSPLEIAAQVSDADLVIGAVLVPGATAPRLVTTDMVATMPEGSVLVDIAIDQGGCFEGSAPTTYSDPTFAVHGSQYYCVANMPGAVPETATRALTNATLPYVIALADKGWRDATHTDPALAAGLNTHAGFVTNAPVAAALGTQFVALTELPV</sequence>
<keyword evidence="11" id="KW-0547">Nucleotide-binding</keyword>
<dbReference type="GO" id="GO:0042853">
    <property type="term" value="P:L-alanine catabolic process"/>
    <property type="evidence" value="ECO:0007669"/>
    <property type="project" value="UniProtKB-UniPathway"/>
</dbReference>
<comment type="similarity">
    <text evidence="2 8">Belongs to the AlaDH/PNT family.</text>
</comment>
<dbReference type="SMART" id="SM01002">
    <property type="entry name" value="AlaDh_PNT_C"/>
    <property type="match status" value="1"/>
</dbReference>
<dbReference type="InterPro" id="IPR008143">
    <property type="entry name" value="Ala_DH/PNT_CS2"/>
</dbReference>
<dbReference type="EMBL" id="JACHWQ010000003">
    <property type="protein sequence ID" value="MBB2975761.1"/>
    <property type="molecule type" value="Genomic_DNA"/>
</dbReference>
<feature type="binding site" evidence="11">
    <location>
        <begin position="267"/>
        <end position="270"/>
    </location>
    <ligand>
        <name>NAD(+)</name>
        <dbReference type="ChEBI" id="CHEBI:57540"/>
    </ligand>
</feature>
<feature type="binding site" evidence="11">
    <location>
        <position position="134"/>
    </location>
    <ligand>
        <name>NAD(+)</name>
        <dbReference type="ChEBI" id="CHEBI:57540"/>
    </ligand>
</feature>
<gene>
    <name evidence="14" type="ORF">FHX49_001328</name>
</gene>
<dbReference type="GO" id="GO:0000166">
    <property type="term" value="F:nucleotide binding"/>
    <property type="evidence" value="ECO:0007669"/>
    <property type="project" value="UniProtKB-KW"/>
</dbReference>
<feature type="domain" description="Alanine dehydrogenase/pyridine nucleotide transhydrogenase NAD(H)-binding" evidence="12">
    <location>
        <begin position="149"/>
        <end position="297"/>
    </location>
</feature>
<evidence type="ECO:0000256" key="8">
    <source>
        <dbReference type="PIRNR" id="PIRNR000183"/>
    </source>
</evidence>
<comment type="subunit">
    <text evidence="6">Homohexamer. Trimer of dimers.</text>
</comment>
<protein>
    <recommendedName>
        <fullName evidence="7 8">Alanine dehydrogenase</fullName>
        <ecNumber evidence="3 8">1.4.1.1</ecNumber>
    </recommendedName>
</protein>
<dbReference type="GO" id="GO:0005886">
    <property type="term" value="C:plasma membrane"/>
    <property type="evidence" value="ECO:0007669"/>
    <property type="project" value="TreeGrafter"/>
</dbReference>
<comment type="catalytic activity">
    <reaction evidence="8">
        <text>L-alanine + NAD(+) + H2O = pyruvate + NH4(+) + NADH + H(+)</text>
        <dbReference type="Rhea" id="RHEA:18405"/>
        <dbReference type="ChEBI" id="CHEBI:15361"/>
        <dbReference type="ChEBI" id="CHEBI:15377"/>
        <dbReference type="ChEBI" id="CHEBI:15378"/>
        <dbReference type="ChEBI" id="CHEBI:28938"/>
        <dbReference type="ChEBI" id="CHEBI:57540"/>
        <dbReference type="ChEBI" id="CHEBI:57945"/>
        <dbReference type="ChEBI" id="CHEBI:57972"/>
        <dbReference type="EC" id="1.4.1.1"/>
    </reaction>
</comment>
<feature type="binding site" evidence="10">
    <location>
        <position position="15"/>
    </location>
    <ligand>
        <name>substrate</name>
    </ligand>
</feature>
<evidence type="ECO:0000256" key="2">
    <source>
        <dbReference type="ARBA" id="ARBA00005689"/>
    </source>
</evidence>
<feature type="binding site" evidence="10">
    <location>
        <position position="75"/>
    </location>
    <ligand>
        <name>substrate</name>
    </ligand>
</feature>
<evidence type="ECO:0000259" key="12">
    <source>
        <dbReference type="SMART" id="SM01002"/>
    </source>
</evidence>
<evidence type="ECO:0000259" key="13">
    <source>
        <dbReference type="SMART" id="SM01003"/>
    </source>
</evidence>
<dbReference type="InterPro" id="IPR008141">
    <property type="entry name" value="Ala_DH"/>
</dbReference>
<dbReference type="SUPFAM" id="SSF52283">
    <property type="entry name" value="Formate/glycerate dehydrogenase catalytic domain-like"/>
    <property type="match status" value="1"/>
</dbReference>
<evidence type="ECO:0000256" key="10">
    <source>
        <dbReference type="PIRSR" id="PIRSR000183-2"/>
    </source>
</evidence>
<dbReference type="NCBIfam" id="TIGR00518">
    <property type="entry name" value="alaDH"/>
    <property type="match status" value="1"/>
</dbReference>
<feature type="binding site" evidence="11">
    <location>
        <position position="198"/>
    </location>
    <ligand>
        <name>NAD(+)</name>
        <dbReference type="ChEBI" id="CHEBI:57540"/>
    </ligand>
</feature>
<evidence type="ECO:0000256" key="9">
    <source>
        <dbReference type="PIRSR" id="PIRSR000183-1"/>
    </source>
</evidence>